<name>A0A5K7Z4E2_9BACT</name>
<protein>
    <submittedName>
        <fullName evidence="5">Acyl-CoA synthetase</fullName>
    </submittedName>
</protein>
<dbReference type="Proteomes" id="UP000427769">
    <property type="component" value="Chromosome"/>
</dbReference>
<dbReference type="Pfam" id="PF13193">
    <property type="entry name" value="AMP-binding_C"/>
    <property type="match status" value="1"/>
</dbReference>
<dbReference type="Gene3D" id="3.30.300.30">
    <property type="match status" value="1"/>
</dbReference>
<dbReference type="PANTHER" id="PTHR43767">
    <property type="entry name" value="LONG-CHAIN-FATTY-ACID--COA LIGASE"/>
    <property type="match status" value="1"/>
</dbReference>
<gene>
    <name evidence="5" type="ORF">DSCW_29770</name>
</gene>
<dbReference type="InterPro" id="IPR020845">
    <property type="entry name" value="AMP-binding_CS"/>
</dbReference>
<evidence type="ECO:0000259" key="3">
    <source>
        <dbReference type="Pfam" id="PF00501"/>
    </source>
</evidence>
<dbReference type="Gene3D" id="3.40.50.12780">
    <property type="entry name" value="N-terminal domain of ligase-like"/>
    <property type="match status" value="1"/>
</dbReference>
<dbReference type="InterPro" id="IPR042099">
    <property type="entry name" value="ANL_N_sf"/>
</dbReference>
<evidence type="ECO:0000313" key="6">
    <source>
        <dbReference type="Proteomes" id="UP000427769"/>
    </source>
</evidence>
<comment type="similarity">
    <text evidence="1">Belongs to the ATP-dependent AMP-binding enzyme family.</text>
</comment>
<feature type="domain" description="AMP-dependent synthetase/ligase" evidence="3">
    <location>
        <begin position="14"/>
        <end position="373"/>
    </location>
</feature>
<evidence type="ECO:0000313" key="5">
    <source>
        <dbReference type="EMBL" id="BBO75560.1"/>
    </source>
</evidence>
<organism evidence="5 6">
    <name type="scientific">Desulfosarcina widdelii</name>
    <dbReference type="NCBI Taxonomy" id="947919"/>
    <lineage>
        <taxon>Bacteria</taxon>
        <taxon>Pseudomonadati</taxon>
        <taxon>Thermodesulfobacteriota</taxon>
        <taxon>Desulfobacteria</taxon>
        <taxon>Desulfobacterales</taxon>
        <taxon>Desulfosarcinaceae</taxon>
        <taxon>Desulfosarcina</taxon>
    </lineage>
</organism>
<dbReference type="PROSITE" id="PS00455">
    <property type="entry name" value="AMP_BINDING"/>
    <property type="match status" value="1"/>
</dbReference>
<dbReference type="FunFam" id="3.30.300.30:FF:000008">
    <property type="entry name" value="2,3-dihydroxybenzoate-AMP ligase"/>
    <property type="match status" value="1"/>
</dbReference>
<dbReference type="RefSeq" id="WP_155304465.1">
    <property type="nucleotide sequence ID" value="NZ_AP021875.1"/>
</dbReference>
<dbReference type="EMBL" id="AP021875">
    <property type="protein sequence ID" value="BBO75560.1"/>
    <property type="molecule type" value="Genomic_DNA"/>
</dbReference>
<keyword evidence="6" id="KW-1185">Reference proteome</keyword>
<accession>A0A5K7Z4E2</accession>
<dbReference type="InterPro" id="IPR045851">
    <property type="entry name" value="AMP-bd_C_sf"/>
</dbReference>
<evidence type="ECO:0000256" key="1">
    <source>
        <dbReference type="ARBA" id="ARBA00006432"/>
    </source>
</evidence>
<dbReference type="KEGG" id="dwd:DSCW_29770"/>
<dbReference type="GO" id="GO:0016878">
    <property type="term" value="F:acid-thiol ligase activity"/>
    <property type="evidence" value="ECO:0007669"/>
    <property type="project" value="UniProtKB-ARBA"/>
</dbReference>
<dbReference type="PANTHER" id="PTHR43767:SF1">
    <property type="entry name" value="NONRIBOSOMAL PEPTIDE SYNTHASE PES1 (EUROFUNG)-RELATED"/>
    <property type="match status" value="1"/>
</dbReference>
<dbReference type="AlphaFoldDB" id="A0A5K7Z4E2"/>
<feature type="domain" description="AMP-binding enzyme C-terminal" evidence="4">
    <location>
        <begin position="423"/>
        <end position="498"/>
    </location>
</feature>
<dbReference type="OrthoDB" id="5483897at2"/>
<evidence type="ECO:0000256" key="2">
    <source>
        <dbReference type="ARBA" id="ARBA00022598"/>
    </source>
</evidence>
<proteinExistence type="inferred from homology"/>
<dbReference type="InterPro" id="IPR025110">
    <property type="entry name" value="AMP-bd_C"/>
</dbReference>
<dbReference type="InterPro" id="IPR000873">
    <property type="entry name" value="AMP-dep_synth/lig_dom"/>
</dbReference>
<dbReference type="NCBIfam" id="NF004837">
    <property type="entry name" value="PRK06187.1"/>
    <property type="match status" value="1"/>
</dbReference>
<keyword evidence="2" id="KW-0436">Ligase</keyword>
<reference evidence="5 6" key="1">
    <citation type="submission" date="2019-11" db="EMBL/GenBank/DDBJ databases">
        <title>Comparative genomics of hydrocarbon-degrading Desulfosarcina strains.</title>
        <authorList>
            <person name="Watanabe M."/>
            <person name="Kojima H."/>
            <person name="Fukui M."/>
        </authorList>
    </citation>
    <scope>NUCLEOTIDE SEQUENCE [LARGE SCALE GENOMIC DNA]</scope>
    <source>
        <strain evidence="5 6">PP31</strain>
    </source>
</reference>
<dbReference type="CDD" id="cd17631">
    <property type="entry name" value="FACL_FadD13-like"/>
    <property type="match status" value="1"/>
</dbReference>
<evidence type="ECO:0000259" key="4">
    <source>
        <dbReference type="Pfam" id="PF13193"/>
    </source>
</evidence>
<dbReference type="Pfam" id="PF00501">
    <property type="entry name" value="AMP-binding"/>
    <property type="match status" value="1"/>
</dbReference>
<sequence>MYTLGDIPRKGALYYPDNEAIVFEENRLTYGQLNRRINRLANALTKMGFSRQDRLAVLAENTHKYLEIYFAAAKLGMSVTPLNFRLSETEIVHIANDSEASCFFAGDGYEAKAAAMREHLHAIKTWVALDNPSQGFMAYEEMLADAADTEPDVTVDEDDLAVLMYTGGTTGLPKGVMLSHRNILTGVINANLMSNLSSEDATCFVLPLFHVSFWPAFCLLLAGGKVAINRKADLDEILRIVQDERCTHMNAVPTVYGWLLQFANVDAYDLSSLKLLSYAGSPFPPEILKQCMEKFGPIFAQGYGATETAGGAISFLREEDHVLSGPRMGLLVSAGKPSLCSEIRIVDEEGAPLPANETGEIAVRGEHVMLGYWKNPEQTGNALRNGWYHTGDMGYMDENGYLFMLDRKADMIVTGGENVYPKEVEDVLYEHSAVSMAAVVSAPDEKWGERVQAVVVLKPDHKATEDELITFCKSKLGGYKYPKAIDFWDSLPTTPVGKILRKDVKETFWKGHERSIG</sequence>
<dbReference type="InterPro" id="IPR050237">
    <property type="entry name" value="ATP-dep_AMP-bd_enzyme"/>
</dbReference>
<dbReference type="SUPFAM" id="SSF56801">
    <property type="entry name" value="Acetyl-CoA synthetase-like"/>
    <property type="match status" value="1"/>
</dbReference>